<feature type="non-terminal residue" evidence="1">
    <location>
        <position position="1"/>
    </location>
</feature>
<reference evidence="1" key="2">
    <citation type="submission" date="2016-06" db="EMBL/GenBank/DDBJ databases">
        <title>The genome of a short-lived fish provides insights into sex chromosome evolution and the genetic control of aging.</title>
        <authorList>
            <person name="Reichwald K."/>
            <person name="Felder M."/>
            <person name="Petzold A."/>
            <person name="Koch P."/>
            <person name="Groth M."/>
            <person name="Platzer M."/>
        </authorList>
    </citation>
    <scope>NUCLEOTIDE SEQUENCE</scope>
    <source>
        <tissue evidence="1">Brain</tissue>
    </source>
</reference>
<organism evidence="1">
    <name type="scientific">Nothobranchius furzeri</name>
    <name type="common">Turquoise killifish</name>
    <dbReference type="NCBI Taxonomy" id="105023"/>
    <lineage>
        <taxon>Eukaryota</taxon>
        <taxon>Metazoa</taxon>
        <taxon>Chordata</taxon>
        <taxon>Craniata</taxon>
        <taxon>Vertebrata</taxon>
        <taxon>Euteleostomi</taxon>
        <taxon>Actinopterygii</taxon>
        <taxon>Neopterygii</taxon>
        <taxon>Teleostei</taxon>
        <taxon>Neoteleostei</taxon>
        <taxon>Acanthomorphata</taxon>
        <taxon>Ovalentaria</taxon>
        <taxon>Atherinomorphae</taxon>
        <taxon>Cyprinodontiformes</taxon>
        <taxon>Nothobranchiidae</taxon>
        <taxon>Nothobranchius</taxon>
    </lineage>
</organism>
<sequence length="127" mass="14940">TPTRTCPFIQRTSLRCTEERRGMRCPRTFTPSPSRRTAACFKIVRTNQSFAQVNQELARRRTQRRSSSIWPMLPPHTKDARTTTFLPNLPKRSSYRQVSLPLWSTVMLVLVCMPLHLNLRRFHRDAE</sequence>
<reference evidence="1" key="1">
    <citation type="submission" date="2016-05" db="EMBL/GenBank/DDBJ databases">
        <authorList>
            <person name="Lavstsen T."/>
            <person name="Jespersen J.S."/>
        </authorList>
    </citation>
    <scope>NUCLEOTIDE SEQUENCE</scope>
    <source>
        <tissue evidence="1">Brain</tissue>
    </source>
</reference>
<evidence type="ECO:0000313" key="1">
    <source>
        <dbReference type="EMBL" id="SBP61764.1"/>
    </source>
</evidence>
<name>A0A1A8B3B8_NOTFU</name>
<gene>
    <name evidence="1" type="primary">MYH10</name>
</gene>
<accession>A0A1A8B3B8</accession>
<protein>
    <submittedName>
        <fullName evidence="1">Myosin, heavy chain 10, non-muscle</fullName>
    </submittedName>
</protein>
<dbReference type="AlphaFoldDB" id="A0A1A8B3B8"/>
<proteinExistence type="predicted"/>
<dbReference type="EMBL" id="HADY01023279">
    <property type="protein sequence ID" value="SBP61764.1"/>
    <property type="molecule type" value="Transcribed_RNA"/>
</dbReference>